<organism evidence="1 2">
    <name type="scientific">Citreimonas salinaria</name>
    <dbReference type="NCBI Taxonomy" id="321339"/>
    <lineage>
        <taxon>Bacteria</taxon>
        <taxon>Pseudomonadati</taxon>
        <taxon>Pseudomonadota</taxon>
        <taxon>Alphaproteobacteria</taxon>
        <taxon>Rhodobacterales</taxon>
        <taxon>Roseobacteraceae</taxon>
        <taxon>Citreimonas</taxon>
    </lineage>
</organism>
<dbReference type="EMBL" id="FNPF01000016">
    <property type="protein sequence ID" value="SDY74161.1"/>
    <property type="molecule type" value="Genomic_DNA"/>
</dbReference>
<sequence length="247" mass="26739">MDTSASKLRAVLKEVSTYKPEEETVAKAAASVLGLNGEDSDIEAAGVLARIVREINDQIAKIDADEETKRFVRERFKQFKGLGNLGGVNQPVKNARGSILKAEVLNELLAVHATLSGHFRMLENPELNGIASDLRKMAEQLGAMDAPVEIREYLYGILSNVATILDGIDVFGPEYAERKIQEMIGALAMKGGAIKEAEPKYWEKLKNKLSQGGRAVQAAARTTDAIDRIGQSDIAKNVVDFLGNGAS</sequence>
<evidence type="ECO:0000313" key="1">
    <source>
        <dbReference type="EMBL" id="SDY74161.1"/>
    </source>
</evidence>
<gene>
    <name evidence="1" type="ORF">SAMN05444340_11684</name>
</gene>
<name>A0A1H3MBU8_9RHOB</name>
<proteinExistence type="predicted"/>
<evidence type="ECO:0000313" key="2">
    <source>
        <dbReference type="Proteomes" id="UP000199286"/>
    </source>
</evidence>
<protein>
    <submittedName>
        <fullName evidence="1">Uncharacterized protein</fullName>
    </submittedName>
</protein>
<dbReference type="Proteomes" id="UP000199286">
    <property type="component" value="Unassembled WGS sequence"/>
</dbReference>
<reference evidence="1 2" key="1">
    <citation type="submission" date="2016-10" db="EMBL/GenBank/DDBJ databases">
        <authorList>
            <person name="de Groot N.N."/>
        </authorList>
    </citation>
    <scope>NUCLEOTIDE SEQUENCE [LARGE SCALE GENOMIC DNA]</scope>
    <source>
        <strain evidence="1 2">DSM 26880</strain>
    </source>
</reference>
<keyword evidence="2" id="KW-1185">Reference proteome</keyword>
<dbReference type="AlphaFoldDB" id="A0A1H3MBU8"/>
<accession>A0A1H3MBU8</accession>